<keyword evidence="3 6" id="KW-0812">Transmembrane</keyword>
<evidence type="ECO:0000259" key="7">
    <source>
        <dbReference type="Pfam" id="PF00892"/>
    </source>
</evidence>
<dbReference type="GO" id="GO:0022857">
    <property type="term" value="F:transmembrane transporter activity"/>
    <property type="evidence" value="ECO:0007669"/>
    <property type="project" value="InterPro"/>
</dbReference>
<dbReference type="InterPro" id="IPR000620">
    <property type="entry name" value="EamA_dom"/>
</dbReference>
<dbReference type="Gramene" id="ONK70509">
    <property type="protein sequence ID" value="ONK70509"/>
    <property type="gene ID" value="A4U43_C05F34440"/>
</dbReference>
<keyword evidence="9" id="KW-1185">Reference proteome</keyword>
<feature type="domain" description="EamA" evidence="7">
    <location>
        <begin position="23"/>
        <end position="160"/>
    </location>
</feature>
<dbReference type="Pfam" id="PF00892">
    <property type="entry name" value="EamA"/>
    <property type="match status" value="2"/>
</dbReference>
<evidence type="ECO:0000313" key="8">
    <source>
        <dbReference type="EMBL" id="ONK70509.1"/>
    </source>
</evidence>
<evidence type="ECO:0000256" key="1">
    <source>
        <dbReference type="ARBA" id="ARBA00004141"/>
    </source>
</evidence>
<feature type="transmembrane region" description="Helical" evidence="6">
    <location>
        <begin position="21"/>
        <end position="43"/>
    </location>
</feature>
<dbReference type="SUPFAM" id="SSF103481">
    <property type="entry name" value="Multidrug resistance efflux transporter EmrE"/>
    <property type="match status" value="2"/>
</dbReference>
<feature type="transmembrane region" description="Helical" evidence="6">
    <location>
        <begin position="287"/>
        <end position="307"/>
    </location>
</feature>
<feature type="transmembrane region" description="Helical" evidence="6">
    <location>
        <begin position="255"/>
        <end position="275"/>
    </location>
</feature>
<feature type="transmembrane region" description="Helical" evidence="6">
    <location>
        <begin position="192"/>
        <end position="210"/>
    </location>
</feature>
<proteinExistence type="inferred from homology"/>
<feature type="transmembrane region" description="Helical" evidence="6">
    <location>
        <begin position="313"/>
        <end position="332"/>
    </location>
</feature>
<gene>
    <name evidence="8" type="ORF">A4U43_C05F34440</name>
</gene>
<accession>A0A5P1F146</accession>
<protein>
    <recommendedName>
        <fullName evidence="6">WAT1-related protein</fullName>
    </recommendedName>
</protein>
<dbReference type="GO" id="GO:0016020">
    <property type="term" value="C:membrane"/>
    <property type="evidence" value="ECO:0007669"/>
    <property type="project" value="UniProtKB-SubCell"/>
</dbReference>
<feature type="domain" description="EamA" evidence="7">
    <location>
        <begin position="192"/>
        <end position="330"/>
    </location>
</feature>
<evidence type="ECO:0000256" key="3">
    <source>
        <dbReference type="ARBA" id="ARBA00022692"/>
    </source>
</evidence>
<sequence>MYVRFVTLSIIIIFMEEEYKPVVAMVGLQLIYAGTALAAKAAFQEGMSPMVFVIYRQGIAALALAPPTILSSRRASQRTLGLKGFSLLFLTALIGVTISQFLYYQGLELSSASMATAITNIVPAFTFLMAASVGLEKVNIRSPRSMAKVLGTVICVGGAISMAFFKGPKLMNAYSQSTLISMLHLAGKNWKLGSLCLLTCSCCWSLWLILQVPLCTNYVDPLSLSSWMCLLSFLQSAILTYFLEPDFKAWKPNSGLQLLYCIYSGVAGSAVSFYLQSWCISRKGPLFSAMFSPLCTVIVTVIAVILFHERLYFGSLVGAIAVAVGLYVVLWGKAKDFDDNSRIPLTVDESSKTSEANLKQSLLDTKLQQDESFAV</sequence>
<comment type="subcellular location">
    <subcellularLocation>
        <location evidence="1 6">Membrane</location>
        <topology evidence="1 6">Multi-pass membrane protein</topology>
    </subcellularLocation>
</comment>
<feature type="transmembrane region" description="Helical" evidence="6">
    <location>
        <begin position="115"/>
        <end position="135"/>
    </location>
</feature>
<dbReference type="AlphaFoldDB" id="A0A5P1F146"/>
<evidence type="ECO:0000313" key="9">
    <source>
        <dbReference type="Proteomes" id="UP000243459"/>
    </source>
</evidence>
<dbReference type="Proteomes" id="UP000243459">
    <property type="component" value="Chromosome 5"/>
</dbReference>
<keyword evidence="4 6" id="KW-1133">Transmembrane helix</keyword>
<name>A0A5P1F146_ASPOF</name>
<feature type="transmembrane region" description="Helical" evidence="6">
    <location>
        <begin position="147"/>
        <end position="165"/>
    </location>
</feature>
<dbReference type="InterPro" id="IPR037185">
    <property type="entry name" value="EmrE-like"/>
</dbReference>
<dbReference type="EMBL" id="CM007385">
    <property type="protein sequence ID" value="ONK70509.1"/>
    <property type="molecule type" value="Genomic_DNA"/>
</dbReference>
<dbReference type="PANTHER" id="PTHR31218">
    <property type="entry name" value="WAT1-RELATED PROTEIN"/>
    <property type="match status" value="1"/>
</dbReference>
<dbReference type="OMA" id="FETYKPT"/>
<evidence type="ECO:0000256" key="4">
    <source>
        <dbReference type="ARBA" id="ARBA00022989"/>
    </source>
</evidence>
<reference evidence="9" key="1">
    <citation type="journal article" date="2017" name="Nat. Commun.">
        <title>The asparagus genome sheds light on the origin and evolution of a young Y chromosome.</title>
        <authorList>
            <person name="Harkess A."/>
            <person name="Zhou J."/>
            <person name="Xu C."/>
            <person name="Bowers J.E."/>
            <person name="Van der Hulst R."/>
            <person name="Ayyampalayam S."/>
            <person name="Mercati F."/>
            <person name="Riccardi P."/>
            <person name="McKain M.R."/>
            <person name="Kakrana A."/>
            <person name="Tang H."/>
            <person name="Ray J."/>
            <person name="Groenendijk J."/>
            <person name="Arikit S."/>
            <person name="Mathioni S.M."/>
            <person name="Nakano M."/>
            <person name="Shan H."/>
            <person name="Telgmann-Rauber A."/>
            <person name="Kanno A."/>
            <person name="Yue Z."/>
            <person name="Chen H."/>
            <person name="Li W."/>
            <person name="Chen Y."/>
            <person name="Xu X."/>
            <person name="Zhang Y."/>
            <person name="Luo S."/>
            <person name="Chen H."/>
            <person name="Gao J."/>
            <person name="Mao Z."/>
            <person name="Pires J.C."/>
            <person name="Luo M."/>
            <person name="Kudrna D."/>
            <person name="Wing R.A."/>
            <person name="Meyers B.C."/>
            <person name="Yi K."/>
            <person name="Kong H."/>
            <person name="Lavrijsen P."/>
            <person name="Sunseri F."/>
            <person name="Falavigna A."/>
            <person name="Ye Y."/>
            <person name="Leebens-Mack J.H."/>
            <person name="Chen G."/>
        </authorList>
    </citation>
    <scope>NUCLEOTIDE SEQUENCE [LARGE SCALE GENOMIC DNA]</scope>
    <source>
        <strain evidence="9">cv. DH0086</strain>
    </source>
</reference>
<organism evidence="8 9">
    <name type="scientific">Asparagus officinalis</name>
    <name type="common">Garden asparagus</name>
    <dbReference type="NCBI Taxonomy" id="4686"/>
    <lineage>
        <taxon>Eukaryota</taxon>
        <taxon>Viridiplantae</taxon>
        <taxon>Streptophyta</taxon>
        <taxon>Embryophyta</taxon>
        <taxon>Tracheophyta</taxon>
        <taxon>Spermatophyta</taxon>
        <taxon>Magnoliopsida</taxon>
        <taxon>Liliopsida</taxon>
        <taxon>Asparagales</taxon>
        <taxon>Asparagaceae</taxon>
        <taxon>Asparagoideae</taxon>
        <taxon>Asparagus</taxon>
    </lineage>
</organism>
<evidence type="ECO:0000256" key="2">
    <source>
        <dbReference type="ARBA" id="ARBA00007635"/>
    </source>
</evidence>
<dbReference type="InterPro" id="IPR030184">
    <property type="entry name" value="WAT1-related"/>
</dbReference>
<keyword evidence="5 6" id="KW-0472">Membrane</keyword>
<evidence type="ECO:0000256" key="5">
    <source>
        <dbReference type="ARBA" id="ARBA00023136"/>
    </source>
</evidence>
<feature type="transmembrane region" description="Helical" evidence="6">
    <location>
        <begin position="222"/>
        <end position="243"/>
    </location>
</feature>
<evidence type="ECO:0000256" key="6">
    <source>
        <dbReference type="RuleBase" id="RU363077"/>
    </source>
</evidence>
<feature type="transmembrane region" description="Helical" evidence="6">
    <location>
        <begin position="82"/>
        <end position="103"/>
    </location>
</feature>
<feature type="transmembrane region" description="Helical" evidence="6">
    <location>
        <begin position="49"/>
        <end position="70"/>
    </location>
</feature>
<comment type="similarity">
    <text evidence="2 6">Belongs to the drug/metabolite transporter (DMT) superfamily. Plant drug/metabolite exporter (P-DME) (TC 2.A.7.4) family.</text>
</comment>